<dbReference type="Gene3D" id="3.40.50.1820">
    <property type="entry name" value="alpha/beta hydrolase"/>
    <property type="match status" value="1"/>
</dbReference>
<evidence type="ECO:0000313" key="9">
    <source>
        <dbReference type="EMBL" id="KAF2886368.1"/>
    </source>
</evidence>
<evidence type="ECO:0000313" key="10">
    <source>
        <dbReference type="Proteomes" id="UP000801492"/>
    </source>
</evidence>
<evidence type="ECO:0000256" key="3">
    <source>
        <dbReference type="ARBA" id="ARBA00022801"/>
    </source>
</evidence>
<keyword evidence="5" id="KW-0443">Lipid metabolism</keyword>
<dbReference type="AlphaFoldDB" id="A0A8K0CKY9"/>
<protein>
    <recommendedName>
        <fullName evidence="8">Partial AB-hydrolase lipase domain-containing protein</fullName>
    </recommendedName>
</protein>
<keyword evidence="6" id="KW-0325">Glycoprotein</keyword>
<evidence type="ECO:0000256" key="7">
    <source>
        <dbReference type="SAM" id="SignalP"/>
    </source>
</evidence>
<dbReference type="PIRSF" id="PIRSF000862">
    <property type="entry name" value="Steryl_ester_lip"/>
    <property type="match status" value="1"/>
</dbReference>
<sequence length="371" mass="42718">MIITTVFTFMIFTISVYGNEEAPIRHPDFGLNVKQMIQNHGYPFENHTLLTDDGYILEIHRIPYGRNISIKDETRPPVLLLPGLFCSSVDWVNVGTEKSLGFILADQGYDIWLGNPRGTTWSRKHTQLNPDRDEDFWNFSFHEIAYYDLPMIIDHILDVTHHKSLFYVGHSQGTTLLFILASMKPEYNYKVRLSVALAPSAYLTHARASYDVSLLDLWKRLEPVIRPNELHEVLPRTPIYGTLAQIFCNDYSPLRHVCVEIVYLLTGSHSGDQLNKTLIPVILWNTPAGSSVKQLTHYMQMHLSKSFQQYDYGKQMNLKKYGQLKPPKYHLNKVTTPHLLYRGSDDTLSTKKDVDKLASKLQNVIVNREIP</sequence>
<dbReference type="SUPFAM" id="SSF53474">
    <property type="entry name" value="alpha/beta-Hydrolases"/>
    <property type="match status" value="1"/>
</dbReference>
<dbReference type="OrthoDB" id="9974421at2759"/>
<evidence type="ECO:0000256" key="5">
    <source>
        <dbReference type="ARBA" id="ARBA00023098"/>
    </source>
</evidence>
<evidence type="ECO:0000256" key="1">
    <source>
        <dbReference type="ARBA" id="ARBA00010701"/>
    </source>
</evidence>
<evidence type="ECO:0000256" key="6">
    <source>
        <dbReference type="ARBA" id="ARBA00023180"/>
    </source>
</evidence>
<feature type="domain" description="Partial AB-hydrolase lipase" evidence="8">
    <location>
        <begin position="33"/>
        <end position="93"/>
    </location>
</feature>
<reference evidence="9" key="1">
    <citation type="submission" date="2019-08" db="EMBL/GenBank/DDBJ databases">
        <title>The genome of the North American firefly Photinus pyralis.</title>
        <authorList>
            <consortium name="Photinus pyralis genome working group"/>
            <person name="Fallon T.R."/>
            <person name="Sander Lower S.E."/>
            <person name="Weng J.-K."/>
        </authorList>
    </citation>
    <scope>NUCLEOTIDE SEQUENCE</scope>
    <source>
        <strain evidence="9">TRF0915ILg1</strain>
        <tissue evidence="9">Whole body</tissue>
    </source>
</reference>
<feature type="chain" id="PRO_5035427719" description="Partial AB-hydrolase lipase domain-containing protein" evidence="7">
    <location>
        <begin position="19"/>
        <end position="371"/>
    </location>
</feature>
<keyword evidence="2 7" id="KW-0732">Signal</keyword>
<dbReference type="FunFam" id="3.40.50.1820:FF:000057">
    <property type="entry name" value="Lipase"/>
    <property type="match status" value="1"/>
</dbReference>
<evidence type="ECO:0000256" key="4">
    <source>
        <dbReference type="ARBA" id="ARBA00022963"/>
    </source>
</evidence>
<gene>
    <name evidence="9" type="ORF">ILUMI_19805</name>
</gene>
<dbReference type="InterPro" id="IPR025483">
    <property type="entry name" value="Lipase_euk"/>
</dbReference>
<comment type="similarity">
    <text evidence="1">Belongs to the AB hydrolase superfamily. Lipase family.</text>
</comment>
<proteinExistence type="inferred from homology"/>
<evidence type="ECO:0000256" key="2">
    <source>
        <dbReference type="ARBA" id="ARBA00022729"/>
    </source>
</evidence>
<keyword evidence="10" id="KW-1185">Reference proteome</keyword>
<dbReference type="InterPro" id="IPR029058">
    <property type="entry name" value="AB_hydrolase_fold"/>
</dbReference>
<dbReference type="EMBL" id="VTPC01087923">
    <property type="protein sequence ID" value="KAF2886368.1"/>
    <property type="molecule type" value="Genomic_DNA"/>
</dbReference>
<organism evidence="9 10">
    <name type="scientific">Ignelater luminosus</name>
    <name type="common">Cucubano</name>
    <name type="synonym">Pyrophorus luminosus</name>
    <dbReference type="NCBI Taxonomy" id="2038154"/>
    <lineage>
        <taxon>Eukaryota</taxon>
        <taxon>Metazoa</taxon>
        <taxon>Ecdysozoa</taxon>
        <taxon>Arthropoda</taxon>
        <taxon>Hexapoda</taxon>
        <taxon>Insecta</taxon>
        <taxon>Pterygota</taxon>
        <taxon>Neoptera</taxon>
        <taxon>Endopterygota</taxon>
        <taxon>Coleoptera</taxon>
        <taxon>Polyphaga</taxon>
        <taxon>Elateriformia</taxon>
        <taxon>Elateroidea</taxon>
        <taxon>Elateridae</taxon>
        <taxon>Agrypninae</taxon>
        <taxon>Pyrophorini</taxon>
        <taxon>Ignelater</taxon>
    </lineage>
</organism>
<dbReference type="GO" id="GO:0016042">
    <property type="term" value="P:lipid catabolic process"/>
    <property type="evidence" value="ECO:0007669"/>
    <property type="project" value="UniProtKB-KW"/>
</dbReference>
<keyword evidence="4" id="KW-0442">Lipid degradation</keyword>
<dbReference type="Proteomes" id="UP000801492">
    <property type="component" value="Unassembled WGS sequence"/>
</dbReference>
<dbReference type="Pfam" id="PF04083">
    <property type="entry name" value="Abhydro_lipase"/>
    <property type="match status" value="1"/>
</dbReference>
<keyword evidence="3" id="KW-0378">Hydrolase</keyword>
<accession>A0A8K0CKY9</accession>
<dbReference type="PANTHER" id="PTHR11005">
    <property type="entry name" value="LYSOSOMAL ACID LIPASE-RELATED"/>
    <property type="match status" value="1"/>
</dbReference>
<dbReference type="GO" id="GO:0016788">
    <property type="term" value="F:hydrolase activity, acting on ester bonds"/>
    <property type="evidence" value="ECO:0007669"/>
    <property type="project" value="InterPro"/>
</dbReference>
<evidence type="ECO:0000259" key="8">
    <source>
        <dbReference type="Pfam" id="PF04083"/>
    </source>
</evidence>
<dbReference type="InterPro" id="IPR006693">
    <property type="entry name" value="AB_hydrolase_lipase"/>
</dbReference>
<feature type="signal peptide" evidence="7">
    <location>
        <begin position="1"/>
        <end position="18"/>
    </location>
</feature>
<feature type="non-terminal residue" evidence="9">
    <location>
        <position position="371"/>
    </location>
</feature>
<comment type="caution">
    <text evidence="9">The sequence shown here is derived from an EMBL/GenBank/DDBJ whole genome shotgun (WGS) entry which is preliminary data.</text>
</comment>
<name>A0A8K0CKY9_IGNLU</name>